<dbReference type="PANTHER" id="PTHR12993:SF29">
    <property type="entry name" value="BLR3841 PROTEIN"/>
    <property type="match status" value="1"/>
</dbReference>
<name>A0A918BVF5_9DEIO</name>
<proteinExistence type="predicted"/>
<dbReference type="Pfam" id="PF02585">
    <property type="entry name" value="PIG-L"/>
    <property type="match status" value="1"/>
</dbReference>
<dbReference type="InterPro" id="IPR003737">
    <property type="entry name" value="GlcNAc_PI_deacetylase-related"/>
</dbReference>
<keyword evidence="2" id="KW-1185">Reference proteome</keyword>
<dbReference type="GO" id="GO:0016811">
    <property type="term" value="F:hydrolase activity, acting on carbon-nitrogen (but not peptide) bonds, in linear amides"/>
    <property type="evidence" value="ECO:0007669"/>
    <property type="project" value="TreeGrafter"/>
</dbReference>
<reference evidence="1" key="2">
    <citation type="submission" date="2020-09" db="EMBL/GenBank/DDBJ databases">
        <authorList>
            <person name="Sun Q."/>
            <person name="Ohkuma M."/>
        </authorList>
    </citation>
    <scope>NUCLEOTIDE SEQUENCE</scope>
    <source>
        <strain evidence="1">JCM 31311</strain>
    </source>
</reference>
<dbReference type="InterPro" id="IPR024078">
    <property type="entry name" value="LmbE-like_dom_sf"/>
</dbReference>
<accession>A0A918BVF5</accession>
<organism evidence="1 2">
    <name type="scientific">Deinococcus ruber</name>
    <dbReference type="NCBI Taxonomy" id="1848197"/>
    <lineage>
        <taxon>Bacteria</taxon>
        <taxon>Thermotogati</taxon>
        <taxon>Deinococcota</taxon>
        <taxon>Deinococci</taxon>
        <taxon>Deinococcales</taxon>
        <taxon>Deinococcaceae</taxon>
        <taxon>Deinococcus</taxon>
    </lineage>
</organism>
<dbReference type="SUPFAM" id="SSF102588">
    <property type="entry name" value="LmbE-like"/>
    <property type="match status" value="1"/>
</dbReference>
<dbReference type="EMBL" id="BMQL01000001">
    <property type="protein sequence ID" value="GGQ94858.1"/>
    <property type="molecule type" value="Genomic_DNA"/>
</dbReference>
<dbReference type="PANTHER" id="PTHR12993">
    <property type="entry name" value="N-ACETYLGLUCOSAMINYL-PHOSPHATIDYLINOSITOL DE-N-ACETYLASE-RELATED"/>
    <property type="match status" value="1"/>
</dbReference>
<dbReference type="Gene3D" id="3.40.50.10320">
    <property type="entry name" value="LmbE-like"/>
    <property type="match status" value="1"/>
</dbReference>
<evidence type="ECO:0000313" key="2">
    <source>
        <dbReference type="Proteomes" id="UP000603865"/>
    </source>
</evidence>
<comment type="caution">
    <text evidence="1">The sequence shown here is derived from an EMBL/GenBank/DDBJ whole genome shotgun (WGS) entry which is preliminary data.</text>
</comment>
<dbReference type="Proteomes" id="UP000603865">
    <property type="component" value="Unassembled WGS sequence"/>
</dbReference>
<sequence length="333" mass="36673">MRLLPTRHRWLPPFVLLSLALALWINFTPFTRLTQPRAAMRVERLPATSAFYSGQKIMILSPHPDDETLCCAGMIQQAHAAGADVYVTWLTSGDGFEFDAALEGRQLRPGSAAFRKLALRRMQEARAAAAVLNIPVSHLNFLGYPDGGLFRLFLENYATAYTSPTSGLNRVSYDGTFNPGSAYTGLNLERDMASVVDAVNPDLLLVPAPQDAHLDHRTASYLAQRLMAERGQTARLRFWVVHGGLEWPLPKGLHRGDPLTLPSRAMNLAWTRDDLTPAQILKKGAAISAYRTQMTVLGRFMVAFERKNELLSTTALPPGPLGEGVQPIIGDGR</sequence>
<dbReference type="AlphaFoldDB" id="A0A918BVF5"/>
<reference evidence="1" key="1">
    <citation type="journal article" date="2014" name="Int. J. Syst. Evol. Microbiol.">
        <title>Complete genome sequence of Corynebacterium casei LMG S-19264T (=DSM 44701T), isolated from a smear-ripened cheese.</title>
        <authorList>
            <consortium name="US DOE Joint Genome Institute (JGI-PGF)"/>
            <person name="Walter F."/>
            <person name="Albersmeier A."/>
            <person name="Kalinowski J."/>
            <person name="Ruckert C."/>
        </authorList>
    </citation>
    <scope>NUCLEOTIDE SEQUENCE</scope>
    <source>
        <strain evidence="1">JCM 31311</strain>
    </source>
</reference>
<protein>
    <submittedName>
        <fullName evidence="1">PIG-L domain-containing protein</fullName>
    </submittedName>
</protein>
<gene>
    <name evidence="1" type="ORF">GCM10008957_03870</name>
</gene>
<evidence type="ECO:0000313" key="1">
    <source>
        <dbReference type="EMBL" id="GGQ94858.1"/>
    </source>
</evidence>